<dbReference type="Proteomes" id="UP000782312">
    <property type="component" value="Unassembled WGS sequence"/>
</dbReference>
<comment type="caution">
    <text evidence="2">The sequence shown here is derived from an EMBL/GenBank/DDBJ whole genome shotgun (WGS) entry which is preliminary data.</text>
</comment>
<dbReference type="Gene3D" id="3.20.20.100">
    <property type="entry name" value="NADP-dependent oxidoreductase domain"/>
    <property type="match status" value="1"/>
</dbReference>
<name>A0A932I1F9_UNCTE</name>
<evidence type="ECO:0000259" key="1">
    <source>
        <dbReference type="Pfam" id="PF00248"/>
    </source>
</evidence>
<dbReference type="SUPFAM" id="SSF51430">
    <property type="entry name" value="NAD(P)-linked oxidoreductase"/>
    <property type="match status" value="1"/>
</dbReference>
<dbReference type="EMBL" id="JACPUR010000018">
    <property type="protein sequence ID" value="MBI3127641.1"/>
    <property type="molecule type" value="Genomic_DNA"/>
</dbReference>
<dbReference type="Pfam" id="PF00248">
    <property type="entry name" value="Aldo_ket_red"/>
    <property type="match status" value="1"/>
</dbReference>
<evidence type="ECO:0000313" key="2">
    <source>
        <dbReference type="EMBL" id="MBI3127641.1"/>
    </source>
</evidence>
<dbReference type="CDD" id="cd19095">
    <property type="entry name" value="AKR_PA4992-like"/>
    <property type="match status" value="1"/>
</dbReference>
<dbReference type="AlphaFoldDB" id="A0A932I1F9"/>
<sequence length="294" mass="32286">MRYRVLGRTGLSVSSVGMGTLESFDVPPGPEEDRCRRLVDEALARGCNFFDTAPAYGASERVLGLALAGRRAGVLLATKVRETSAPAARASIERSFERLRTDVIDLLQVHNMAGWREVLPVLEEYRERGRVRFLGLTYYERESEAEALAGMRTGRFDAVQVPFWLGETSCRERVLPLAAGMNLGVIAMRPIARAWRELARRRGRSGPWARLRYALSRAGYGSFHPLGKKEARALAALEAGTLAQALIRYVLSDPRVSTVVPATRRPGRAAENAAAGDMGPLPPEAARELEKLLG</sequence>
<dbReference type="PANTHER" id="PTHR43312">
    <property type="entry name" value="D-THREO-ALDOSE 1-DEHYDROGENASE"/>
    <property type="match status" value="1"/>
</dbReference>
<evidence type="ECO:0000313" key="3">
    <source>
        <dbReference type="Proteomes" id="UP000782312"/>
    </source>
</evidence>
<dbReference type="InterPro" id="IPR023210">
    <property type="entry name" value="NADP_OxRdtase_dom"/>
</dbReference>
<feature type="domain" description="NADP-dependent oxidoreductase" evidence="1">
    <location>
        <begin position="16"/>
        <end position="292"/>
    </location>
</feature>
<gene>
    <name evidence="2" type="ORF">HYZ11_08575</name>
</gene>
<dbReference type="PANTHER" id="PTHR43312:SF1">
    <property type="entry name" value="NADP-DEPENDENT OXIDOREDUCTASE DOMAIN-CONTAINING PROTEIN"/>
    <property type="match status" value="1"/>
</dbReference>
<dbReference type="InterPro" id="IPR036812">
    <property type="entry name" value="NAD(P)_OxRdtase_dom_sf"/>
</dbReference>
<protein>
    <submittedName>
        <fullName evidence="2">Aldo/keto reductase</fullName>
    </submittedName>
</protein>
<reference evidence="2" key="1">
    <citation type="submission" date="2020-07" db="EMBL/GenBank/DDBJ databases">
        <title>Huge and variable diversity of episymbiotic CPR bacteria and DPANN archaea in groundwater ecosystems.</title>
        <authorList>
            <person name="He C.Y."/>
            <person name="Keren R."/>
            <person name="Whittaker M."/>
            <person name="Farag I.F."/>
            <person name="Doudna J."/>
            <person name="Cate J.H.D."/>
            <person name="Banfield J.F."/>
        </authorList>
    </citation>
    <scope>NUCLEOTIDE SEQUENCE</scope>
    <source>
        <strain evidence="2">NC_groundwater_763_Ag_S-0.2um_68_21</strain>
    </source>
</reference>
<proteinExistence type="predicted"/>
<organism evidence="2 3">
    <name type="scientific">Tectimicrobiota bacterium</name>
    <dbReference type="NCBI Taxonomy" id="2528274"/>
    <lineage>
        <taxon>Bacteria</taxon>
        <taxon>Pseudomonadati</taxon>
        <taxon>Nitrospinota/Tectimicrobiota group</taxon>
        <taxon>Candidatus Tectimicrobiota</taxon>
    </lineage>
</organism>
<dbReference type="InterPro" id="IPR053135">
    <property type="entry name" value="AKR2_Oxidoreductase"/>
</dbReference>
<accession>A0A932I1F9</accession>